<dbReference type="EMBL" id="WKFB01000255">
    <property type="protein sequence ID" value="KAF6729392.1"/>
    <property type="molecule type" value="Genomic_DNA"/>
</dbReference>
<evidence type="ECO:0000313" key="2">
    <source>
        <dbReference type="EMBL" id="KAF6729392.1"/>
    </source>
</evidence>
<evidence type="ECO:0000313" key="3">
    <source>
        <dbReference type="Proteomes" id="UP000646548"/>
    </source>
</evidence>
<dbReference type="AlphaFoldDB" id="A0A834FFA2"/>
<proteinExistence type="predicted"/>
<feature type="region of interest" description="Disordered" evidence="1">
    <location>
        <begin position="17"/>
        <end position="36"/>
    </location>
</feature>
<organism evidence="2 3">
    <name type="scientific">Oryzias melastigma</name>
    <name type="common">Marine medaka</name>
    <dbReference type="NCBI Taxonomy" id="30732"/>
    <lineage>
        <taxon>Eukaryota</taxon>
        <taxon>Metazoa</taxon>
        <taxon>Chordata</taxon>
        <taxon>Craniata</taxon>
        <taxon>Vertebrata</taxon>
        <taxon>Euteleostomi</taxon>
        <taxon>Actinopterygii</taxon>
        <taxon>Neopterygii</taxon>
        <taxon>Teleostei</taxon>
        <taxon>Neoteleostei</taxon>
        <taxon>Acanthomorphata</taxon>
        <taxon>Ovalentaria</taxon>
        <taxon>Atherinomorphae</taxon>
        <taxon>Beloniformes</taxon>
        <taxon>Adrianichthyidae</taxon>
        <taxon>Oryziinae</taxon>
        <taxon>Oryzias</taxon>
    </lineage>
</organism>
<name>A0A834FFA2_ORYME</name>
<dbReference type="Proteomes" id="UP000646548">
    <property type="component" value="Unassembled WGS sequence"/>
</dbReference>
<gene>
    <name evidence="2" type="ORF">FQA47_023015</name>
</gene>
<feature type="compositionally biased region" description="Polar residues" evidence="1">
    <location>
        <begin position="17"/>
        <end position="26"/>
    </location>
</feature>
<protein>
    <submittedName>
        <fullName evidence="2">Uncharacterized protein</fullName>
    </submittedName>
</protein>
<reference evidence="2" key="1">
    <citation type="journal article" name="BMC Genomics">
        <title>Long-read sequencing and de novo genome assembly of marine medaka (Oryzias melastigma).</title>
        <authorList>
            <person name="Liang P."/>
            <person name="Saqib H.S.A."/>
            <person name="Ni X."/>
            <person name="Shen Y."/>
        </authorList>
    </citation>
    <scope>NUCLEOTIDE SEQUENCE</scope>
    <source>
        <strain evidence="2">Bigg-433</strain>
    </source>
</reference>
<accession>A0A834FFA2</accession>
<comment type="caution">
    <text evidence="2">The sequence shown here is derived from an EMBL/GenBank/DDBJ whole genome shotgun (WGS) entry which is preliminary data.</text>
</comment>
<evidence type="ECO:0000256" key="1">
    <source>
        <dbReference type="SAM" id="MobiDB-lite"/>
    </source>
</evidence>
<feature type="region of interest" description="Disordered" evidence="1">
    <location>
        <begin position="116"/>
        <end position="166"/>
    </location>
</feature>
<sequence>MINRVQLFAAVTGLDVQRTTARSRPGQQREPLPRHADRVQSACLKQHETKGMSRLYGVNFTLTARSSLASTMRTPRRSRASFTLSTTCSSVHSKAWRRFALRMEDEMRRYRAVVPHKELQKPSDNLVTSDSGEDRQQTAEELETRYSRHPTGAMYGPVRARGGERGAGTAAVTVLDVSDARRPFHKLYQ</sequence>
<feature type="compositionally biased region" description="Basic and acidic residues" evidence="1">
    <location>
        <begin position="132"/>
        <end position="146"/>
    </location>
</feature>